<feature type="transmembrane region" description="Helical" evidence="2">
    <location>
        <begin position="156"/>
        <end position="175"/>
    </location>
</feature>
<keyword evidence="2" id="KW-0472">Membrane</keyword>
<proteinExistence type="predicted"/>
<keyword evidence="2" id="KW-1133">Transmembrane helix</keyword>
<feature type="transmembrane region" description="Helical" evidence="2">
    <location>
        <begin position="238"/>
        <end position="254"/>
    </location>
</feature>
<dbReference type="PANTHER" id="PTHR37308:SF1">
    <property type="entry name" value="POLYPRENYL-PHOSPHATE TRANSPORTER"/>
    <property type="match status" value="1"/>
</dbReference>
<feature type="transmembrane region" description="Helical" evidence="2">
    <location>
        <begin position="127"/>
        <end position="150"/>
    </location>
</feature>
<gene>
    <name evidence="3" type="ORF">GCM10022200_28020</name>
</gene>
<feature type="region of interest" description="Disordered" evidence="1">
    <location>
        <begin position="358"/>
        <end position="382"/>
    </location>
</feature>
<comment type="caution">
    <text evidence="3">The sequence shown here is derived from an EMBL/GenBank/DDBJ whole genome shotgun (WGS) entry which is preliminary data.</text>
</comment>
<dbReference type="Proteomes" id="UP001501697">
    <property type="component" value="Unassembled WGS sequence"/>
</dbReference>
<evidence type="ECO:0000313" key="3">
    <source>
        <dbReference type="EMBL" id="GAA3642571.1"/>
    </source>
</evidence>
<keyword evidence="4" id="KW-1185">Reference proteome</keyword>
<feature type="compositionally biased region" description="Polar residues" evidence="1">
    <location>
        <begin position="371"/>
        <end position="382"/>
    </location>
</feature>
<feature type="transmembrane region" description="Helical" evidence="2">
    <location>
        <begin position="260"/>
        <end position="279"/>
    </location>
</feature>
<organism evidence="3 4">
    <name type="scientific">Microbacterium awajiense</name>
    <dbReference type="NCBI Taxonomy" id="415214"/>
    <lineage>
        <taxon>Bacteria</taxon>
        <taxon>Bacillati</taxon>
        <taxon>Actinomycetota</taxon>
        <taxon>Actinomycetes</taxon>
        <taxon>Micrococcales</taxon>
        <taxon>Microbacteriaceae</taxon>
        <taxon>Microbacterium</taxon>
    </lineage>
</organism>
<protein>
    <submittedName>
        <fullName evidence="3">DUF368 domain-containing protein</fullName>
    </submittedName>
</protein>
<sequence length="382" mass="40233">MQIFDEDAFAHDRPVYGAARRRLTGRAQVLFTGAAYRGRVMTTPTTTPPRAAALGWTALLDVLRGGFIGLAELLPGISGGTIALITGVYERLITAASHVVSAFRRLLFGPGRREGFRSELRLVEWRLVVPLVIGMAATVVTLAGVVEALVSANPELSRGLFFGLVAASIAVPLRLAPRATGAARMVGMLVFVLAAVAAFAAVDFAGGSLVLDPPLWIVFFAAMIAVCALVVPGVSGSFFLLAIGLYSPTLLAVAERDLLYLGVFALGALVGLVTIVRVMKHLLDRHRRLTLVAMAGLMLGSLRALWPWQTVAGDDHGVGTPVAPYDPIVGPILLAVLGAAIVVGLMIAESMLQRRAASRREARDAPDLSDGSRSAGAQNRAT</sequence>
<name>A0ABP7AY13_9MICO</name>
<feature type="transmembrane region" description="Helical" evidence="2">
    <location>
        <begin position="182"/>
        <end position="202"/>
    </location>
</feature>
<dbReference type="PANTHER" id="PTHR37308">
    <property type="entry name" value="INTEGRAL MEMBRANE PROTEIN"/>
    <property type="match status" value="1"/>
</dbReference>
<accession>A0ABP7AY13</accession>
<feature type="transmembrane region" description="Helical" evidence="2">
    <location>
        <begin position="328"/>
        <end position="348"/>
    </location>
</feature>
<evidence type="ECO:0000256" key="2">
    <source>
        <dbReference type="SAM" id="Phobius"/>
    </source>
</evidence>
<dbReference type="Pfam" id="PF04018">
    <property type="entry name" value="VCA0040-like"/>
    <property type="match status" value="1"/>
</dbReference>
<feature type="transmembrane region" description="Helical" evidence="2">
    <location>
        <begin position="214"/>
        <end position="231"/>
    </location>
</feature>
<dbReference type="InterPro" id="IPR007163">
    <property type="entry name" value="VCA0040-like"/>
</dbReference>
<dbReference type="EMBL" id="BAAAYU010000005">
    <property type="protein sequence ID" value="GAA3642571.1"/>
    <property type="molecule type" value="Genomic_DNA"/>
</dbReference>
<keyword evidence="2" id="KW-0812">Transmembrane</keyword>
<evidence type="ECO:0000256" key="1">
    <source>
        <dbReference type="SAM" id="MobiDB-lite"/>
    </source>
</evidence>
<evidence type="ECO:0000313" key="4">
    <source>
        <dbReference type="Proteomes" id="UP001501697"/>
    </source>
</evidence>
<feature type="transmembrane region" description="Helical" evidence="2">
    <location>
        <begin position="291"/>
        <end position="308"/>
    </location>
</feature>
<reference evidence="4" key="1">
    <citation type="journal article" date="2019" name="Int. J. Syst. Evol. Microbiol.">
        <title>The Global Catalogue of Microorganisms (GCM) 10K type strain sequencing project: providing services to taxonomists for standard genome sequencing and annotation.</title>
        <authorList>
            <consortium name="The Broad Institute Genomics Platform"/>
            <consortium name="The Broad Institute Genome Sequencing Center for Infectious Disease"/>
            <person name="Wu L."/>
            <person name="Ma J."/>
        </authorList>
    </citation>
    <scope>NUCLEOTIDE SEQUENCE [LARGE SCALE GENOMIC DNA]</scope>
    <source>
        <strain evidence="4">JCM 16544</strain>
    </source>
</reference>